<dbReference type="PANTHER" id="PTHR43818:SF11">
    <property type="entry name" value="BCDNA.GH03377"/>
    <property type="match status" value="1"/>
</dbReference>
<dbReference type="InterPro" id="IPR050463">
    <property type="entry name" value="Gfo/Idh/MocA_oxidrdct_glycsds"/>
</dbReference>
<dbReference type="InterPro" id="IPR055170">
    <property type="entry name" value="GFO_IDH_MocA-like_dom"/>
</dbReference>
<dbReference type="InterPro" id="IPR036291">
    <property type="entry name" value="NAD(P)-bd_dom_sf"/>
</dbReference>
<gene>
    <name evidence="4" type="ORF">ACFSGJ_11110</name>
</gene>
<name>A0ABW4S5S0_9RHOB</name>
<dbReference type="SUPFAM" id="SSF51735">
    <property type="entry name" value="NAD(P)-binding Rossmann-fold domains"/>
    <property type="match status" value="1"/>
</dbReference>
<dbReference type="Pfam" id="PF01408">
    <property type="entry name" value="GFO_IDH_MocA"/>
    <property type="match status" value="1"/>
</dbReference>
<comment type="caution">
    <text evidence="4">The sequence shown here is derived from an EMBL/GenBank/DDBJ whole genome shotgun (WGS) entry which is preliminary data.</text>
</comment>
<sequence>MSGRPRLAFLGLGWIGRHRLEAIHHAGRAGIAMLCDPSTDAVASASALVPAAMTGTTMDDILARADDLDGVVIASPSALHASQSIAALEAGLAVFCQKPLGRNAPETRAVVAAARAADRLLAVDLSYRHTAAMQAIRPLLQQGDLGEIFAVDLTFHNAYGPDKPWFYDARLSGGGCVIDLGVHLVDLALWCLDGQRVTGVTAQLFAGGRPLPHRTGDDAAAVEDFAAVTLTLEKGTVVRLACSWKLPAGRDAVIGAAFYGTGGGAAMRNLGGSFYDFTAERFDGTAAQALASPPDDWGGRAATDWAARLADGAGFDPDCERLVTLAEVLDRIYAGGVDVREQARPGTVD</sequence>
<evidence type="ECO:0000256" key="1">
    <source>
        <dbReference type="ARBA" id="ARBA00023002"/>
    </source>
</evidence>
<reference evidence="5" key="1">
    <citation type="journal article" date="2019" name="Int. J. Syst. Evol. Microbiol.">
        <title>The Global Catalogue of Microorganisms (GCM) 10K type strain sequencing project: providing services to taxonomists for standard genome sequencing and annotation.</title>
        <authorList>
            <consortium name="The Broad Institute Genomics Platform"/>
            <consortium name="The Broad Institute Genome Sequencing Center for Infectious Disease"/>
            <person name="Wu L."/>
            <person name="Ma J."/>
        </authorList>
    </citation>
    <scope>NUCLEOTIDE SEQUENCE [LARGE SCALE GENOMIC DNA]</scope>
    <source>
        <strain evidence="5">CGMCC 4.7242</strain>
    </source>
</reference>
<dbReference type="Gene3D" id="3.40.50.720">
    <property type="entry name" value="NAD(P)-binding Rossmann-like Domain"/>
    <property type="match status" value="1"/>
</dbReference>
<organism evidence="4 5">
    <name type="scientific">Halodurantibacterium flavum</name>
    <dbReference type="NCBI Taxonomy" id="1382802"/>
    <lineage>
        <taxon>Bacteria</taxon>
        <taxon>Pseudomonadati</taxon>
        <taxon>Pseudomonadota</taxon>
        <taxon>Alphaproteobacteria</taxon>
        <taxon>Rhodobacterales</taxon>
        <taxon>Paracoccaceae</taxon>
        <taxon>Halodurantibacterium</taxon>
    </lineage>
</organism>
<dbReference type="RefSeq" id="WP_390261525.1">
    <property type="nucleotide sequence ID" value="NZ_JBHUGH010000009.1"/>
</dbReference>
<proteinExistence type="predicted"/>
<dbReference type="InterPro" id="IPR000683">
    <property type="entry name" value="Gfo/Idh/MocA-like_OxRdtase_N"/>
</dbReference>
<dbReference type="Pfam" id="PF22725">
    <property type="entry name" value="GFO_IDH_MocA_C3"/>
    <property type="match status" value="1"/>
</dbReference>
<protein>
    <submittedName>
        <fullName evidence="4">Gfo/Idh/MocA family protein</fullName>
    </submittedName>
</protein>
<evidence type="ECO:0000259" key="2">
    <source>
        <dbReference type="Pfam" id="PF01408"/>
    </source>
</evidence>
<dbReference type="EMBL" id="JBHUGH010000009">
    <property type="protein sequence ID" value="MFD1912759.1"/>
    <property type="molecule type" value="Genomic_DNA"/>
</dbReference>
<accession>A0ABW4S5S0</accession>
<evidence type="ECO:0000313" key="4">
    <source>
        <dbReference type="EMBL" id="MFD1912759.1"/>
    </source>
</evidence>
<feature type="domain" description="GFO/IDH/MocA-like oxidoreductase" evidence="3">
    <location>
        <begin position="134"/>
        <end position="264"/>
    </location>
</feature>
<dbReference type="SUPFAM" id="SSF55347">
    <property type="entry name" value="Glyceraldehyde-3-phosphate dehydrogenase-like, C-terminal domain"/>
    <property type="match status" value="1"/>
</dbReference>
<evidence type="ECO:0000259" key="3">
    <source>
        <dbReference type="Pfam" id="PF22725"/>
    </source>
</evidence>
<evidence type="ECO:0000313" key="5">
    <source>
        <dbReference type="Proteomes" id="UP001597353"/>
    </source>
</evidence>
<dbReference type="Gene3D" id="3.30.360.10">
    <property type="entry name" value="Dihydrodipicolinate Reductase, domain 2"/>
    <property type="match status" value="1"/>
</dbReference>
<feature type="domain" description="Gfo/Idh/MocA-like oxidoreductase N-terminal" evidence="2">
    <location>
        <begin position="6"/>
        <end position="124"/>
    </location>
</feature>
<keyword evidence="1" id="KW-0560">Oxidoreductase</keyword>
<keyword evidence="5" id="KW-1185">Reference proteome</keyword>
<dbReference type="Proteomes" id="UP001597353">
    <property type="component" value="Unassembled WGS sequence"/>
</dbReference>
<dbReference type="PANTHER" id="PTHR43818">
    <property type="entry name" value="BCDNA.GH03377"/>
    <property type="match status" value="1"/>
</dbReference>